<sequence length="409" mass="48983">MSVSVKKKKRVKNHFTWLQVLSKLRSIVILGCKGNERYELVRSYLSPSFCLQDVWRNIMFDKTYVLYPSITNELYVKRENNQVESCENIHLATEDEIVFVPVDPSQLPSGSMMVIPPAILEKELHSVIWDPMFRNQRTEFVWVEAFPYGKSESINALLHLEKEYEIQRNEIHYAFIESQRNFAYTDLDTIQEAMEVAKQVYRKEGFRKSISIIHGLLSPYTLSLLMTEEMPYTEKLLNEIHQVVEKNKRQCERFFEEDYLDIVVELRLPIMLEEVFDYQALKKIKKKKVFDQWMDQMEEYIFQKFTQLIKRLFIQDLMMDTIYPLGNYQTDLQKLLESEWIRFKKELKREREMAENVTLHLDAIQYATAIKDVKVQLKHKLTSFIEMHFFEVLNTHILYVFGLWNREGM</sequence>
<protein>
    <submittedName>
        <fullName evidence="1">Uncharacterized protein</fullName>
    </submittedName>
</protein>
<dbReference type="RefSeq" id="WP_230494855.1">
    <property type="nucleotide sequence ID" value="NZ_CAKJTG010000001.1"/>
</dbReference>
<evidence type="ECO:0000313" key="1">
    <source>
        <dbReference type="EMBL" id="CAG9606576.1"/>
    </source>
</evidence>
<organism evidence="1 2">
    <name type="scientific">Pseudoneobacillus rhizosphaerae</name>
    <dbReference type="NCBI Taxonomy" id="2880968"/>
    <lineage>
        <taxon>Bacteria</taxon>
        <taxon>Bacillati</taxon>
        <taxon>Bacillota</taxon>
        <taxon>Bacilli</taxon>
        <taxon>Bacillales</taxon>
        <taxon>Bacillaceae</taxon>
        <taxon>Pseudoneobacillus</taxon>
    </lineage>
</organism>
<comment type="caution">
    <text evidence="1">The sequence shown here is derived from an EMBL/GenBank/DDBJ whole genome shotgun (WGS) entry which is preliminary data.</text>
</comment>
<accession>A0A9C7G5Z7</accession>
<dbReference type="EMBL" id="CAKJTG010000001">
    <property type="protein sequence ID" value="CAG9606576.1"/>
    <property type="molecule type" value="Genomic_DNA"/>
</dbReference>
<dbReference type="Proteomes" id="UP000789845">
    <property type="component" value="Unassembled WGS sequence"/>
</dbReference>
<name>A0A9C7G5Z7_9BACI</name>
<proteinExistence type="predicted"/>
<evidence type="ECO:0000313" key="2">
    <source>
        <dbReference type="Proteomes" id="UP000789845"/>
    </source>
</evidence>
<keyword evidence="2" id="KW-1185">Reference proteome</keyword>
<dbReference type="AlphaFoldDB" id="A0A9C7G5Z7"/>
<reference evidence="1" key="1">
    <citation type="submission" date="2021-10" db="EMBL/GenBank/DDBJ databases">
        <authorList>
            <person name="Criscuolo A."/>
        </authorList>
    </citation>
    <scope>NUCLEOTIDE SEQUENCE</scope>
    <source>
        <strain evidence="1">CIP111885</strain>
    </source>
</reference>
<gene>
    <name evidence="1" type="ORF">NEOCIP111885_00264</name>
</gene>